<dbReference type="AlphaFoldDB" id="E0UIH2"/>
<reference evidence="2" key="1">
    <citation type="journal article" date="2011" name="MBio">
        <title>Novel metabolic attributes of the genus Cyanothece, comprising a group of unicellular nitrogen-fixing Cyanobacteria.</title>
        <authorList>
            <person name="Bandyopadhyay A."/>
            <person name="Elvitigala T."/>
            <person name="Welsh E."/>
            <person name="Stockel J."/>
            <person name="Liberton M."/>
            <person name="Min H."/>
            <person name="Sherman L.A."/>
            <person name="Pakrasi H.B."/>
        </authorList>
    </citation>
    <scope>NUCLEOTIDE SEQUENCE [LARGE SCALE GENOMIC DNA]</scope>
    <source>
        <strain evidence="2">PCC 7822</strain>
    </source>
</reference>
<proteinExistence type="predicted"/>
<sequence>MKISDLEKILVQIKEEQGDIAVVWRSRQQIHVLLEEIHPQQIKVLTKTSEPKLLITF</sequence>
<name>E0UIH2_GLOV7</name>
<gene>
    <name evidence="1" type="ordered locus">Cyan7822_0115</name>
</gene>
<dbReference type="RefSeq" id="WP_013320276.1">
    <property type="nucleotide sequence ID" value="NC_014501.1"/>
</dbReference>
<dbReference type="EMBL" id="CP002198">
    <property type="protein sequence ID" value="ADN12166.1"/>
    <property type="molecule type" value="Genomic_DNA"/>
</dbReference>
<accession>E0UIH2</accession>
<dbReference type="KEGG" id="cyj:Cyan7822_0115"/>
<keyword evidence="2" id="KW-1185">Reference proteome</keyword>
<dbReference type="eggNOG" id="ENOG5030R94">
    <property type="taxonomic scope" value="Bacteria"/>
</dbReference>
<protein>
    <submittedName>
        <fullName evidence="1">Uncharacterized protein</fullName>
    </submittedName>
</protein>
<organism evidence="1 2">
    <name type="scientific">Gloeothece verrucosa (strain PCC 7822)</name>
    <name type="common">Cyanothece sp. (strain PCC 7822)</name>
    <dbReference type="NCBI Taxonomy" id="497965"/>
    <lineage>
        <taxon>Bacteria</taxon>
        <taxon>Bacillati</taxon>
        <taxon>Cyanobacteriota</taxon>
        <taxon>Cyanophyceae</taxon>
        <taxon>Oscillatoriophycideae</taxon>
        <taxon>Chroococcales</taxon>
        <taxon>Aphanothecaceae</taxon>
        <taxon>Gloeothece</taxon>
        <taxon>Gloeothece verrucosa</taxon>
    </lineage>
</organism>
<evidence type="ECO:0000313" key="1">
    <source>
        <dbReference type="EMBL" id="ADN12166.1"/>
    </source>
</evidence>
<dbReference type="HOGENOM" id="CLU_2991612_0_0_3"/>
<dbReference type="Proteomes" id="UP000008206">
    <property type="component" value="Chromosome"/>
</dbReference>
<evidence type="ECO:0000313" key="2">
    <source>
        <dbReference type="Proteomes" id="UP000008206"/>
    </source>
</evidence>